<name>A0ACA9PCL0_9GLOM</name>
<evidence type="ECO:0000313" key="2">
    <source>
        <dbReference type="Proteomes" id="UP000789920"/>
    </source>
</evidence>
<comment type="caution">
    <text evidence="1">The sequence shown here is derived from an EMBL/GenBank/DDBJ whole genome shotgun (WGS) entry which is preliminary data.</text>
</comment>
<reference evidence="1" key="1">
    <citation type="submission" date="2021-06" db="EMBL/GenBank/DDBJ databases">
        <authorList>
            <person name="Kallberg Y."/>
            <person name="Tangrot J."/>
            <person name="Rosling A."/>
        </authorList>
    </citation>
    <scope>NUCLEOTIDE SEQUENCE</scope>
    <source>
        <strain evidence="1">MA461A</strain>
    </source>
</reference>
<accession>A0ACA9PCL0</accession>
<dbReference type="Proteomes" id="UP000789920">
    <property type="component" value="Unassembled WGS sequence"/>
</dbReference>
<proteinExistence type="predicted"/>
<organism evidence="1 2">
    <name type="scientific">Racocetra persica</name>
    <dbReference type="NCBI Taxonomy" id="160502"/>
    <lineage>
        <taxon>Eukaryota</taxon>
        <taxon>Fungi</taxon>
        <taxon>Fungi incertae sedis</taxon>
        <taxon>Mucoromycota</taxon>
        <taxon>Glomeromycotina</taxon>
        <taxon>Glomeromycetes</taxon>
        <taxon>Diversisporales</taxon>
        <taxon>Gigasporaceae</taxon>
        <taxon>Racocetra</taxon>
    </lineage>
</organism>
<keyword evidence="2" id="KW-1185">Reference proteome</keyword>
<dbReference type="EMBL" id="CAJVQC010018727">
    <property type="protein sequence ID" value="CAG8695642.1"/>
    <property type="molecule type" value="Genomic_DNA"/>
</dbReference>
<sequence>MAFYTNQNFEIEPLSHGEQIIDLSSSDNISQSIEQEKNLSYNTFLYTFALSIYSL</sequence>
<evidence type="ECO:0000313" key="1">
    <source>
        <dbReference type="EMBL" id="CAG8695642.1"/>
    </source>
</evidence>
<feature type="non-terminal residue" evidence="1">
    <location>
        <position position="55"/>
    </location>
</feature>
<gene>
    <name evidence="1" type="ORF">RPERSI_LOCUS9768</name>
</gene>
<protein>
    <submittedName>
        <fullName evidence="1">12955_t:CDS:1</fullName>
    </submittedName>
</protein>